<dbReference type="EMBL" id="LNYO01000004">
    <property type="protein sequence ID" value="KTD38906.1"/>
    <property type="molecule type" value="Genomic_DNA"/>
</dbReference>
<evidence type="ECO:0000256" key="3">
    <source>
        <dbReference type="SAM" id="MobiDB-lite"/>
    </source>
</evidence>
<dbReference type="OrthoDB" id="9800184at2"/>
<dbReference type="RefSeq" id="WP_058503479.1">
    <property type="nucleotide sequence ID" value="NZ_CAAAIF010000005.1"/>
</dbReference>
<keyword evidence="4" id="KW-0812">Transmembrane</keyword>
<feature type="region of interest" description="Disordered" evidence="3">
    <location>
        <begin position="929"/>
        <end position="1002"/>
    </location>
</feature>
<dbReference type="SUPFAM" id="SSF56176">
    <property type="entry name" value="FAD-binding/transporter-associated domain-like"/>
    <property type="match status" value="1"/>
</dbReference>
<gene>
    <name evidence="6" type="primary">xyoA</name>
    <name evidence="6" type="ORF">Lnau_0400</name>
</gene>
<evidence type="ECO:0000256" key="2">
    <source>
        <dbReference type="ARBA" id="ARBA00022827"/>
    </source>
</evidence>
<protein>
    <submittedName>
        <fullName evidence="6">Putative xylitol oxidase</fullName>
        <ecNumber evidence="6">1.1.3.41</ecNumber>
    </submittedName>
</protein>
<dbReference type="Proteomes" id="UP000054725">
    <property type="component" value="Unassembled WGS sequence"/>
</dbReference>
<evidence type="ECO:0000313" key="6">
    <source>
        <dbReference type="EMBL" id="KTD38906.1"/>
    </source>
</evidence>
<dbReference type="PANTHER" id="PTHR43762">
    <property type="entry name" value="L-GULONOLACTONE OXIDASE"/>
    <property type="match status" value="1"/>
</dbReference>
<organism evidence="6 7">
    <name type="scientific">Legionella nautarum</name>
    <dbReference type="NCBI Taxonomy" id="45070"/>
    <lineage>
        <taxon>Bacteria</taxon>
        <taxon>Pseudomonadati</taxon>
        <taxon>Pseudomonadota</taxon>
        <taxon>Gammaproteobacteria</taxon>
        <taxon>Legionellales</taxon>
        <taxon>Legionellaceae</taxon>
        <taxon>Legionella</taxon>
    </lineage>
</organism>
<dbReference type="Pfam" id="PF08241">
    <property type="entry name" value="Methyltransf_11"/>
    <property type="match status" value="1"/>
</dbReference>
<feature type="domain" description="FAD-binding PCMH-type" evidence="5">
    <location>
        <begin position="140"/>
        <end position="315"/>
    </location>
</feature>
<dbReference type="InterPro" id="IPR016166">
    <property type="entry name" value="FAD-bd_PCMH"/>
</dbReference>
<evidence type="ECO:0000259" key="5">
    <source>
        <dbReference type="PROSITE" id="PS51387"/>
    </source>
</evidence>
<feature type="transmembrane region" description="Helical" evidence="4">
    <location>
        <begin position="48"/>
        <end position="70"/>
    </location>
</feature>
<name>A0A0W0X304_9GAMM</name>
<dbReference type="InterPro" id="IPR013216">
    <property type="entry name" value="Methyltransf_11"/>
</dbReference>
<feature type="region of interest" description="Disordered" evidence="3">
    <location>
        <begin position="373"/>
        <end position="413"/>
    </location>
</feature>
<dbReference type="CDD" id="cd02440">
    <property type="entry name" value="AdoMet_MTases"/>
    <property type="match status" value="1"/>
</dbReference>
<dbReference type="InterPro" id="IPR029063">
    <property type="entry name" value="SAM-dependent_MTases_sf"/>
</dbReference>
<dbReference type="InterPro" id="IPR016169">
    <property type="entry name" value="FAD-bd_PCMH_sub2"/>
</dbReference>
<sequence>MSKLKKIFNSLPELGRLNSWPAAMIDRAYLANSKGFFRRAWQFFKVRAIFLTLFMPLTLVDLLVSGALGIRFSFSTFFVADNLQDQRLAQQKKYTTIFSKNLYAFLASLIGVGLISPQLVAFYFTPEKTSQKGVTAGGGYHHDEQAEFKQPETVEELQALITEAAEAGKKLMPVGAGRSQGKQFLPEGGQGAVVVDLSQLRFPDTPPIHIDRDGVATVSAAVRWADLQNEANKLGLALKFMQASNVFSVGGSIGTDIHGWNITGTLADSILEIEYVDAHGEVHQVGPRDEIFHHLTSGFGLYGVITRVKLQLIKNEKLYERGVDVSIDQYVDMFNDVKDDPNVAMHLLRLALNPKNLLATGVAVSYVRDPSPYEPAEKKAVEDRLQQGKQKDKAIEKEEKPGRRSKQKERIKEEEEICITPNLQQEGNRGSRFNQVMINLARRVPYVRKYYWETERNRLLANDSPAMTTNEIMQPPINAMFNPSVSEAEWLQEYFLPGEELADFLKDLGALLMENNVPLLNASVRFVKHNEDTHLSPLSYARAGDRFAVVLCFNQSLEPNEIIKAKKWLRQAQNMAVQRGGSYYLPYQHVSSPEDFDGAYPGAREEVQELKEKFDPEGVFTSGLYQKYLAPQPEETNHFKVIMASQENKDKFAGFLRNVLQRVDSDKFFALLEDIMSYNDTHAEIYQELCNRLPEIMPSAIGDFRHILSSLSTIKTDLARQARALLPQDLTEINGLVEIGYPGRFVGGFKGHYRVTGPIVAIHENDPSLTDYIQTGFPRPSDDYKKLDYNDPAPALADLPENSADVITCYVGLHHFPDDKLDAFLTQVRRVLREGGHFLLVDHDVQYGSTSMSMAHMAHTVFNAVTGVSLQEEIAERRDFRPMSEWRALLEEHGLGYAVDEDQVADVPMIRTGDPSCNRMVSFVKPKLEHQLQQEQRHSAKNDEEHGPDNDYDYREEEKTRVRVERSLSASDQAVEVEVEEKDASQDDRTHEGSASVVVGGWRSNKSSTNLATVGFLANELDRPKAGSIDPAKAVSIDPHTPSTTVVF</sequence>
<reference evidence="6 7" key="1">
    <citation type="submission" date="2015-11" db="EMBL/GenBank/DDBJ databases">
        <title>Genomic analysis of 38 Legionella species identifies large and diverse effector repertoires.</title>
        <authorList>
            <person name="Burstein D."/>
            <person name="Amaro F."/>
            <person name="Zusman T."/>
            <person name="Lifshitz Z."/>
            <person name="Cohen O."/>
            <person name="Gilbert J.A."/>
            <person name="Pupko T."/>
            <person name="Shuman H.A."/>
            <person name="Segal G."/>
        </authorList>
    </citation>
    <scope>NUCLEOTIDE SEQUENCE [LARGE SCALE GENOMIC DNA]</scope>
    <source>
        <strain evidence="6 7">ATCC 49506</strain>
    </source>
</reference>
<dbReference type="GO" id="GO:0071949">
    <property type="term" value="F:FAD binding"/>
    <property type="evidence" value="ECO:0007669"/>
    <property type="project" value="InterPro"/>
</dbReference>
<feature type="compositionally biased region" description="Basic and acidic residues" evidence="3">
    <location>
        <begin position="982"/>
        <end position="992"/>
    </location>
</feature>
<dbReference type="InterPro" id="IPR016164">
    <property type="entry name" value="FAD-linked_Oxase-like_C"/>
</dbReference>
<keyword evidence="7" id="KW-1185">Reference proteome</keyword>
<evidence type="ECO:0000313" key="7">
    <source>
        <dbReference type="Proteomes" id="UP000054725"/>
    </source>
</evidence>
<dbReference type="SUPFAM" id="SSF53335">
    <property type="entry name" value="S-adenosyl-L-methionine-dependent methyltransferases"/>
    <property type="match status" value="1"/>
</dbReference>
<dbReference type="EC" id="1.1.3.41" evidence="6"/>
<keyword evidence="2" id="KW-0274">FAD</keyword>
<dbReference type="AlphaFoldDB" id="A0A0W0X304"/>
<evidence type="ECO:0000256" key="4">
    <source>
        <dbReference type="SAM" id="Phobius"/>
    </source>
</evidence>
<dbReference type="PROSITE" id="PS51387">
    <property type="entry name" value="FAD_PCMH"/>
    <property type="match status" value="1"/>
</dbReference>
<keyword evidence="1" id="KW-0285">Flavoprotein</keyword>
<dbReference type="PANTHER" id="PTHR43762:SF1">
    <property type="entry name" value="D-ARABINONO-1,4-LACTONE OXIDASE"/>
    <property type="match status" value="1"/>
</dbReference>
<dbReference type="SUPFAM" id="SSF55103">
    <property type="entry name" value="FAD-linked oxidases, C-terminal domain"/>
    <property type="match status" value="1"/>
</dbReference>
<feature type="region of interest" description="Disordered" evidence="3">
    <location>
        <begin position="1023"/>
        <end position="1048"/>
    </location>
</feature>
<proteinExistence type="predicted"/>
<dbReference type="GO" id="GO:0008757">
    <property type="term" value="F:S-adenosylmethionine-dependent methyltransferase activity"/>
    <property type="evidence" value="ECO:0007669"/>
    <property type="project" value="InterPro"/>
</dbReference>
<dbReference type="InterPro" id="IPR006094">
    <property type="entry name" value="Oxid_FAD_bind_N"/>
</dbReference>
<keyword evidence="4" id="KW-0472">Membrane</keyword>
<dbReference type="PATRIC" id="fig|45070.6.peg.423"/>
<feature type="compositionally biased region" description="Basic and acidic residues" evidence="3">
    <location>
        <begin position="929"/>
        <end position="966"/>
    </location>
</feature>
<evidence type="ECO:0000256" key="1">
    <source>
        <dbReference type="ARBA" id="ARBA00022630"/>
    </source>
</evidence>
<accession>A0A0W0X304</accession>
<dbReference type="InterPro" id="IPR036318">
    <property type="entry name" value="FAD-bd_PCMH-like_sf"/>
</dbReference>
<dbReference type="Gene3D" id="3.30.465.10">
    <property type="match status" value="1"/>
</dbReference>
<keyword evidence="6" id="KW-0560">Oxidoreductase</keyword>
<keyword evidence="4" id="KW-1133">Transmembrane helix</keyword>
<dbReference type="Gene3D" id="3.40.50.150">
    <property type="entry name" value="Vaccinia Virus protein VP39"/>
    <property type="match status" value="1"/>
</dbReference>
<dbReference type="STRING" id="45070.Lnau_0400"/>
<feature type="transmembrane region" description="Helical" evidence="4">
    <location>
        <begin position="102"/>
        <end position="124"/>
    </location>
</feature>
<dbReference type="Pfam" id="PF01565">
    <property type="entry name" value="FAD_binding_4"/>
    <property type="match status" value="1"/>
</dbReference>
<comment type="caution">
    <text evidence="6">The sequence shown here is derived from an EMBL/GenBank/DDBJ whole genome shotgun (WGS) entry which is preliminary data.</text>
</comment>
<feature type="compositionally biased region" description="Basic and acidic residues" evidence="3">
    <location>
        <begin position="375"/>
        <end position="413"/>
    </location>
</feature>
<dbReference type="InterPro" id="IPR010031">
    <property type="entry name" value="FAD_lactone_oxidase-like"/>
</dbReference>
<dbReference type="GO" id="GO:0050582">
    <property type="term" value="F:xylitol oxidase activity"/>
    <property type="evidence" value="ECO:0007669"/>
    <property type="project" value="UniProtKB-EC"/>
</dbReference>